<dbReference type="InterPro" id="IPR006016">
    <property type="entry name" value="UspA"/>
</dbReference>
<comment type="caution">
    <text evidence="3">The sequence shown here is derived from an EMBL/GenBank/DDBJ whole genome shotgun (WGS) entry which is preliminary data.</text>
</comment>
<dbReference type="PANTHER" id="PTHR46268">
    <property type="entry name" value="STRESS RESPONSE PROTEIN NHAX"/>
    <property type="match status" value="1"/>
</dbReference>
<dbReference type="Proteomes" id="UP001143463">
    <property type="component" value="Unassembled WGS sequence"/>
</dbReference>
<dbReference type="PANTHER" id="PTHR46268:SF6">
    <property type="entry name" value="UNIVERSAL STRESS PROTEIN UP12"/>
    <property type="match status" value="1"/>
</dbReference>
<feature type="domain" description="UspA" evidence="2">
    <location>
        <begin position="158"/>
        <end position="274"/>
    </location>
</feature>
<keyword evidence="4" id="KW-1185">Reference proteome</keyword>
<feature type="domain" description="UspA" evidence="2">
    <location>
        <begin position="21"/>
        <end position="150"/>
    </location>
</feature>
<protein>
    <recommendedName>
        <fullName evidence="2">UspA domain-containing protein</fullName>
    </recommendedName>
</protein>
<dbReference type="Gene3D" id="3.40.50.620">
    <property type="entry name" value="HUPs"/>
    <property type="match status" value="2"/>
</dbReference>
<comment type="similarity">
    <text evidence="1">Belongs to the universal stress protein A family.</text>
</comment>
<dbReference type="EMBL" id="BSFQ01000012">
    <property type="protein sequence ID" value="GLL12222.1"/>
    <property type="molecule type" value="Genomic_DNA"/>
</dbReference>
<dbReference type="SUPFAM" id="SSF52402">
    <property type="entry name" value="Adenine nucleotide alpha hydrolases-like"/>
    <property type="match status" value="2"/>
</dbReference>
<reference evidence="3" key="1">
    <citation type="journal article" date="2014" name="Int. J. Syst. Evol. Microbiol.">
        <title>Complete genome sequence of Corynebacterium casei LMG S-19264T (=DSM 44701T), isolated from a smear-ripened cheese.</title>
        <authorList>
            <consortium name="US DOE Joint Genome Institute (JGI-PGF)"/>
            <person name="Walter F."/>
            <person name="Albersmeier A."/>
            <person name="Kalinowski J."/>
            <person name="Ruckert C."/>
        </authorList>
    </citation>
    <scope>NUCLEOTIDE SEQUENCE</scope>
    <source>
        <strain evidence="3">VKM Ac-1069</strain>
    </source>
</reference>
<evidence type="ECO:0000256" key="1">
    <source>
        <dbReference type="ARBA" id="ARBA00008791"/>
    </source>
</evidence>
<dbReference type="PRINTS" id="PR01438">
    <property type="entry name" value="UNVRSLSTRESS"/>
</dbReference>
<reference evidence="3" key="2">
    <citation type="submission" date="2023-01" db="EMBL/GenBank/DDBJ databases">
        <authorList>
            <person name="Sun Q."/>
            <person name="Evtushenko L."/>
        </authorList>
    </citation>
    <scope>NUCLEOTIDE SEQUENCE</scope>
    <source>
        <strain evidence="3">VKM Ac-1069</strain>
    </source>
</reference>
<sequence>MTAPMTAPQPLPGPTAERNGVTVAVDGTDAGLRAVRWAAAEAAVRRAGLTLLHAAPYAAGSTGSLHAHAWRILARAYTVAHRHAPHVQARTVLVADEPLAALVATSRDTGRLGGLLVVGLAGSGHPTDALVGSLALDLASRAGGPVVVVPRTGTPRGPVVAAVGDPAADVVVLRQARRAAARHGVGLEVLHAARNPGGAAEARDALERLLHTLEASRPGVPTTLRVVREPKYEAVVERSDRASLLVVGAGRGRRHLLGSTTRTAIRLAGCPVLVAVPEPEDPSGDRDS</sequence>
<gene>
    <name evidence="3" type="ORF">GCM10017577_33630</name>
</gene>
<proteinExistence type="inferred from homology"/>
<evidence type="ECO:0000313" key="4">
    <source>
        <dbReference type="Proteomes" id="UP001143463"/>
    </source>
</evidence>
<dbReference type="CDD" id="cd00293">
    <property type="entry name" value="USP-like"/>
    <property type="match status" value="1"/>
</dbReference>
<dbReference type="RefSeq" id="WP_051738399.1">
    <property type="nucleotide sequence ID" value="NZ_BAAAUZ010000020.1"/>
</dbReference>
<accession>A0A9W6NX76</accession>
<dbReference type="AlphaFoldDB" id="A0A9W6NX76"/>
<name>A0A9W6NX76_9PSEU</name>
<evidence type="ECO:0000313" key="3">
    <source>
        <dbReference type="EMBL" id="GLL12222.1"/>
    </source>
</evidence>
<dbReference type="InterPro" id="IPR014729">
    <property type="entry name" value="Rossmann-like_a/b/a_fold"/>
</dbReference>
<evidence type="ECO:0000259" key="2">
    <source>
        <dbReference type="Pfam" id="PF00582"/>
    </source>
</evidence>
<dbReference type="InterPro" id="IPR006015">
    <property type="entry name" value="Universal_stress_UspA"/>
</dbReference>
<dbReference type="Pfam" id="PF00582">
    <property type="entry name" value="Usp"/>
    <property type="match status" value="2"/>
</dbReference>
<organism evidence="3 4">
    <name type="scientific">Pseudonocardia halophobica</name>
    <dbReference type="NCBI Taxonomy" id="29401"/>
    <lineage>
        <taxon>Bacteria</taxon>
        <taxon>Bacillati</taxon>
        <taxon>Actinomycetota</taxon>
        <taxon>Actinomycetes</taxon>
        <taxon>Pseudonocardiales</taxon>
        <taxon>Pseudonocardiaceae</taxon>
        <taxon>Pseudonocardia</taxon>
    </lineage>
</organism>